<sequence length="207" mass="21962">MIDSNPLYSALMAMKPFLMRDLMIGMPGQVLSYDPDTQRAVIECGIQRHTGEGNFRTIDPIEGVPVQFAGSAGWTVFHELPAGTEGFISFSQRAIDHWLNAGGPAMPFDARMFNASDAFFAPGYRSMKTVIPGLPREGIGMSNRAGDVLLHLTNGKASLIAGDSSVIVTSGAVDILSTTLTHNGVNIGATHQHGGVRPGPDKSGPPE</sequence>
<dbReference type="EMBL" id="JACNYO010000022">
    <property type="protein sequence ID" value="MBC3214226.1"/>
    <property type="molecule type" value="Genomic_DNA"/>
</dbReference>
<gene>
    <name evidence="2" type="ORF">H8J20_18965</name>
</gene>
<protein>
    <recommendedName>
        <fullName evidence="1">Phage protein Gp138 N-terminal domain-containing protein</fullName>
    </recommendedName>
</protein>
<dbReference type="AlphaFoldDB" id="A0AAW3WUS1"/>
<evidence type="ECO:0000313" key="2">
    <source>
        <dbReference type="EMBL" id="MBC3214226.1"/>
    </source>
</evidence>
<evidence type="ECO:0000313" key="3">
    <source>
        <dbReference type="Proteomes" id="UP000659084"/>
    </source>
</evidence>
<comment type="caution">
    <text evidence="2">The sequence shown here is derived from an EMBL/GenBank/DDBJ whole genome shotgun (WGS) entry which is preliminary data.</text>
</comment>
<reference evidence="2" key="1">
    <citation type="submission" date="2020-08" db="EMBL/GenBank/DDBJ databases">
        <title>Food and environmental bacterial isolates.</title>
        <authorList>
            <person name="Richter L."/>
            <person name="Du Plessis E.M."/>
            <person name="Duvenage S."/>
            <person name="Allam M."/>
            <person name="Korsten L."/>
        </authorList>
    </citation>
    <scope>NUCLEOTIDE SEQUENCE</scope>
    <source>
        <strain evidence="2">UPMP2127</strain>
    </source>
</reference>
<evidence type="ECO:0000259" key="1">
    <source>
        <dbReference type="Pfam" id="PF18352"/>
    </source>
</evidence>
<dbReference type="Proteomes" id="UP000659084">
    <property type="component" value="Unassembled WGS sequence"/>
</dbReference>
<organism evidence="2 3">
    <name type="scientific">Serratia fonticola</name>
    <dbReference type="NCBI Taxonomy" id="47917"/>
    <lineage>
        <taxon>Bacteria</taxon>
        <taxon>Pseudomonadati</taxon>
        <taxon>Pseudomonadota</taxon>
        <taxon>Gammaproteobacteria</taxon>
        <taxon>Enterobacterales</taxon>
        <taxon>Yersiniaceae</taxon>
        <taxon>Serratia</taxon>
    </lineage>
</organism>
<dbReference type="Gene3D" id="2.40.50.230">
    <property type="entry name" value="Gp5 N-terminal domain"/>
    <property type="match status" value="1"/>
</dbReference>
<proteinExistence type="predicted"/>
<dbReference type="RefSeq" id="WP_179252683.1">
    <property type="nucleotide sequence ID" value="NZ_JACBIV010000009.1"/>
</dbReference>
<dbReference type="Pfam" id="PF18352">
    <property type="entry name" value="Gp138_N"/>
    <property type="match status" value="1"/>
</dbReference>
<accession>A0AAW3WUS1</accession>
<feature type="domain" description="Phage protein Gp138 N-terminal" evidence="1">
    <location>
        <begin position="26"/>
        <end position="123"/>
    </location>
</feature>
<dbReference type="InterPro" id="IPR041599">
    <property type="entry name" value="Gp138_N"/>
</dbReference>
<name>A0AAW3WUS1_SERFO</name>
<dbReference type="InterPro" id="IPR037026">
    <property type="entry name" value="Vgr_OB-fold_dom_sf"/>
</dbReference>